<feature type="domain" description="Right handed beta helix" evidence="3">
    <location>
        <begin position="345"/>
        <end position="515"/>
    </location>
</feature>
<dbReference type="InterPro" id="IPR028974">
    <property type="entry name" value="TSP_type-3_rpt"/>
</dbReference>
<feature type="signal peptide" evidence="2">
    <location>
        <begin position="1"/>
        <end position="21"/>
    </location>
</feature>
<reference evidence="6 7" key="1">
    <citation type="submission" date="2016-10" db="EMBL/GenBank/DDBJ databases">
        <authorList>
            <person name="de Groot N.N."/>
        </authorList>
    </citation>
    <scope>NUCLEOTIDE SEQUENCE [LARGE SCALE GENOMIC DNA]</scope>
    <source>
        <strain evidence="6 7">DSM 24956</strain>
    </source>
</reference>
<dbReference type="SMART" id="SM00710">
    <property type="entry name" value="PbH1"/>
    <property type="match status" value="4"/>
</dbReference>
<evidence type="ECO:0000313" key="6">
    <source>
        <dbReference type="EMBL" id="SDX29830.1"/>
    </source>
</evidence>
<keyword evidence="1 2" id="KW-0732">Signal</keyword>
<sequence length="910" mass="98835">MKVKNTLFLLAAFFVFSNIFSKDIYVAKNGNDSNPGTEAEPYLTISKAASVAVAGDIVFIKEGTYEETVAPSNSGSAGNPIVFQSYPGDQVIISAMEALSGWTQEGGGIYKTTIPFASLGDDNFVMNGETACVLARWPNKTSSNPFELNSIRNTGGSDGSVSNGAYLTESSIPGIDWTGGAVFFYGDKAGSGWLAWKETVTSSSSGRVNFNLNKSPDWIRTFHAPADLGDFYLEGVKEALDYENEWYFDSSTKELFIQLPNGGAPVDGVVKMRRRSETINIKDKKYIEIKNLAVFGGSINMEDSSTWQNGGNNRTTNNKLYGVSSFYGNHTLGVFTGSHSGKASLNMQGSNNIVERCEVAFGAGSGLQVRGNNHQIIDSRIHDFNYLGSYDAPLVIRGIYNTKIKNNEIFNGGRDGIGYYGENNELSYNDISRSNLIADDCALFYTVGRQDNTEIHHNWFHDAASSGTKTKAAGIYLDNDAAGFSVHHNVVWNTEWSSIQINWNGEDIDIFNNTLWNGSQVMGAWHKDGTSFTNVKVWNNLGSDDNWEPQSDKQNNLMVESTVFNNADSGDFNLKAGSTPVDAGRVIDGITDGYIGANPDVGAYEHGGDNWVAGITWDANYGPTGLGCYGLPGEECILLPKDDQDNDGVADANDDCPDTPAGTTVNTSGCPVFDLAAENFKVLVSGENCASSNNGSISITSVENLSFTAKLEETGVEKNFTTNVEFTDLSAGDYKVCITTTENAEYIQCFNITVKEPEALSVSSKFSKSSGEVTLTLDGADKYKVELNGVTTITDKSELKLNLSFGQNNIKVTTDLDCQGEYLEKISLFDTVLIYPNSVQNNLTIALPNSSLEDEVTYKIVSFSGQIILSKTEKPTSNKITVNVENLINGIYFIHITSSTLNTQSKIIKQ</sequence>
<evidence type="ECO:0000259" key="4">
    <source>
        <dbReference type="Pfam" id="PF18962"/>
    </source>
</evidence>
<feature type="domain" description="Secretion system C-terminal sorting" evidence="4">
    <location>
        <begin position="834"/>
        <end position="908"/>
    </location>
</feature>
<dbReference type="PANTHER" id="PTHR36453:SF1">
    <property type="entry name" value="RIGHT HANDED BETA HELIX DOMAIN-CONTAINING PROTEIN"/>
    <property type="match status" value="1"/>
</dbReference>
<keyword evidence="7" id="KW-1185">Reference proteome</keyword>
<proteinExistence type="predicted"/>
<dbReference type="SUPFAM" id="SSF51126">
    <property type="entry name" value="Pectin lyase-like"/>
    <property type="match status" value="1"/>
</dbReference>
<dbReference type="Pfam" id="PF22842">
    <property type="entry name" value="Pel9A-like_beta_helix"/>
    <property type="match status" value="1"/>
</dbReference>
<dbReference type="Gene3D" id="2.160.20.10">
    <property type="entry name" value="Single-stranded right-handed beta-helix, Pectin lyase-like"/>
    <property type="match status" value="2"/>
</dbReference>
<evidence type="ECO:0000256" key="1">
    <source>
        <dbReference type="ARBA" id="ARBA00022729"/>
    </source>
</evidence>
<dbReference type="Proteomes" id="UP000199595">
    <property type="component" value="Unassembled WGS sequence"/>
</dbReference>
<name>A0A1H3AJD4_9FLAO</name>
<feature type="chain" id="PRO_5011759441" evidence="2">
    <location>
        <begin position="22"/>
        <end position="910"/>
    </location>
</feature>
<dbReference type="InterPro" id="IPR039448">
    <property type="entry name" value="Beta_helix"/>
</dbReference>
<dbReference type="AlphaFoldDB" id="A0A1H3AJD4"/>
<dbReference type="NCBIfam" id="TIGR04183">
    <property type="entry name" value="Por_Secre_tail"/>
    <property type="match status" value="1"/>
</dbReference>
<organism evidence="6 7">
    <name type="scientific">Lutibacter oricola</name>
    <dbReference type="NCBI Taxonomy" id="762486"/>
    <lineage>
        <taxon>Bacteria</taxon>
        <taxon>Pseudomonadati</taxon>
        <taxon>Bacteroidota</taxon>
        <taxon>Flavobacteriia</taxon>
        <taxon>Flavobacteriales</taxon>
        <taxon>Flavobacteriaceae</taxon>
        <taxon>Lutibacter</taxon>
    </lineage>
</organism>
<dbReference type="EMBL" id="FNNJ01000004">
    <property type="protein sequence ID" value="SDX29830.1"/>
    <property type="molecule type" value="Genomic_DNA"/>
</dbReference>
<dbReference type="InterPro" id="IPR011050">
    <property type="entry name" value="Pectin_lyase_fold/virulence"/>
</dbReference>
<evidence type="ECO:0000259" key="3">
    <source>
        <dbReference type="Pfam" id="PF13229"/>
    </source>
</evidence>
<dbReference type="RefSeq" id="WP_090122987.1">
    <property type="nucleotide sequence ID" value="NZ_FNNJ01000004.1"/>
</dbReference>
<gene>
    <name evidence="6" type="ORF">SAMN05444411_104145</name>
</gene>
<feature type="domain" description="Pel9A-like right handed beta-helix region" evidence="5">
    <location>
        <begin position="22"/>
        <end position="71"/>
    </location>
</feature>
<dbReference type="SUPFAM" id="SSF103647">
    <property type="entry name" value="TSP type-3 repeat"/>
    <property type="match status" value="1"/>
</dbReference>
<dbReference type="Pfam" id="PF18962">
    <property type="entry name" value="Por_Secre_tail"/>
    <property type="match status" value="1"/>
</dbReference>
<dbReference type="OrthoDB" id="9763537at2"/>
<evidence type="ECO:0000256" key="2">
    <source>
        <dbReference type="SAM" id="SignalP"/>
    </source>
</evidence>
<dbReference type="GO" id="GO:0005509">
    <property type="term" value="F:calcium ion binding"/>
    <property type="evidence" value="ECO:0007669"/>
    <property type="project" value="InterPro"/>
</dbReference>
<dbReference type="Pfam" id="PF13229">
    <property type="entry name" value="Beta_helix"/>
    <property type="match status" value="1"/>
</dbReference>
<dbReference type="InterPro" id="IPR053868">
    <property type="entry name" value="Pel9A-like_beta_helix"/>
</dbReference>
<dbReference type="InterPro" id="IPR026444">
    <property type="entry name" value="Secre_tail"/>
</dbReference>
<evidence type="ECO:0000313" key="7">
    <source>
        <dbReference type="Proteomes" id="UP000199595"/>
    </source>
</evidence>
<protein>
    <submittedName>
        <fullName evidence="6">Por secretion system C-terminal sorting domain-containing protein</fullName>
    </submittedName>
</protein>
<dbReference type="STRING" id="762486.SAMN05444411_104145"/>
<dbReference type="InterPro" id="IPR012334">
    <property type="entry name" value="Pectin_lyas_fold"/>
</dbReference>
<evidence type="ECO:0000259" key="5">
    <source>
        <dbReference type="Pfam" id="PF22842"/>
    </source>
</evidence>
<dbReference type="InterPro" id="IPR006626">
    <property type="entry name" value="PbH1"/>
</dbReference>
<accession>A0A1H3AJD4</accession>
<dbReference type="PANTHER" id="PTHR36453">
    <property type="entry name" value="SECRETED PROTEIN-RELATED"/>
    <property type="match status" value="1"/>
</dbReference>